<protein>
    <submittedName>
        <fullName evidence="2">DUF1566 domain-containing protein</fullName>
    </submittedName>
</protein>
<reference evidence="2" key="1">
    <citation type="submission" date="2020-10" db="EMBL/GenBank/DDBJ databases">
        <authorList>
            <person name="Gilroy R."/>
        </authorList>
    </citation>
    <scope>NUCLEOTIDE SEQUENCE</scope>
    <source>
        <strain evidence="2">10532</strain>
    </source>
</reference>
<dbReference type="EMBL" id="JADIMM010000001">
    <property type="protein sequence ID" value="MBO8456611.1"/>
    <property type="molecule type" value="Genomic_DNA"/>
</dbReference>
<feature type="domain" description="Lcl C-terminal" evidence="1">
    <location>
        <begin position="189"/>
        <end position="277"/>
    </location>
</feature>
<reference evidence="2" key="2">
    <citation type="journal article" date="2021" name="PeerJ">
        <title>Extensive microbial diversity within the chicken gut microbiome revealed by metagenomics and culture.</title>
        <authorList>
            <person name="Gilroy R."/>
            <person name="Ravi A."/>
            <person name="Getino M."/>
            <person name="Pursley I."/>
            <person name="Horton D.L."/>
            <person name="Alikhan N.F."/>
            <person name="Baker D."/>
            <person name="Gharbi K."/>
            <person name="Hall N."/>
            <person name="Watson M."/>
            <person name="Adriaenssens E.M."/>
            <person name="Foster-Nyarko E."/>
            <person name="Jarju S."/>
            <person name="Secka A."/>
            <person name="Antonio M."/>
            <person name="Oren A."/>
            <person name="Chaudhuri R.R."/>
            <person name="La Ragione R."/>
            <person name="Hildebrand F."/>
            <person name="Pallen M.J."/>
        </authorList>
    </citation>
    <scope>NUCLEOTIDE SEQUENCE</scope>
    <source>
        <strain evidence="2">10532</strain>
    </source>
</reference>
<evidence type="ECO:0000259" key="1">
    <source>
        <dbReference type="Pfam" id="PF07603"/>
    </source>
</evidence>
<dbReference type="Pfam" id="PF07603">
    <property type="entry name" value="Lcl_C"/>
    <property type="match status" value="1"/>
</dbReference>
<dbReference type="Proteomes" id="UP000823638">
    <property type="component" value="Unassembled WGS sequence"/>
</dbReference>
<organism evidence="2 3">
    <name type="scientific">Candidatus Gallitreponema excrementavium</name>
    <dbReference type="NCBI Taxonomy" id="2840840"/>
    <lineage>
        <taxon>Bacteria</taxon>
        <taxon>Pseudomonadati</taxon>
        <taxon>Spirochaetota</taxon>
        <taxon>Spirochaetia</taxon>
        <taxon>Spirochaetales</taxon>
        <taxon>Candidatus Gallitreponema</taxon>
    </lineage>
</organism>
<sequence length="281" mass="30796">MKKIILVLIVLFFTALVFGQIEPKSMAVMTFDVKGNAVSSEEAEAITELYITELISTGRISVVDRTNFNKLLQEMQFLAGDWADSEKIVKLGTAAGAEVICRGQILKLGSKMYLSATVIDVKTAKVMASANAQFDSIDDVFGVLTTFASDIAEGVCPMPCPFKIGDTGPGGGIVFYVKGIKAWECSEILGSSNWEGAKSLCSEYRGGGYSDWYLPSKDELNLVYINLKSTGKISDDEDDDYWSSSELSKSDAWRQSLGSGYQFFSNKDNMHSVRAVRAFNY</sequence>
<comment type="caution">
    <text evidence="2">The sequence shown here is derived from an EMBL/GenBank/DDBJ whole genome shotgun (WGS) entry which is preliminary data.</text>
</comment>
<name>A0A9D9HMN9_9SPIR</name>
<dbReference type="InterPro" id="IPR011460">
    <property type="entry name" value="Lcl_C"/>
</dbReference>
<accession>A0A9D9HMN9</accession>
<evidence type="ECO:0000313" key="3">
    <source>
        <dbReference type="Proteomes" id="UP000823638"/>
    </source>
</evidence>
<proteinExistence type="predicted"/>
<gene>
    <name evidence="2" type="ORF">IAA81_00090</name>
</gene>
<evidence type="ECO:0000313" key="2">
    <source>
        <dbReference type="EMBL" id="MBO8456611.1"/>
    </source>
</evidence>
<dbReference type="AlphaFoldDB" id="A0A9D9HMN9"/>
<dbReference type="Gene3D" id="3.40.50.10610">
    <property type="entry name" value="ABC-type transport auxiliary lipoprotein component"/>
    <property type="match status" value="1"/>
</dbReference>